<dbReference type="SMART" id="SM00904">
    <property type="entry name" value="Flavokinase"/>
    <property type="match status" value="1"/>
</dbReference>
<dbReference type="EC" id="2.7.7.2" evidence="15"/>
<dbReference type="EMBL" id="AP021875">
    <property type="protein sequence ID" value="BBO72833.1"/>
    <property type="molecule type" value="Genomic_DNA"/>
</dbReference>
<dbReference type="Pfam" id="PF01687">
    <property type="entry name" value="Flavokinase"/>
    <property type="match status" value="1"/>
</dbReference>
<keyword evidence="6 15" id="KW-0808">Transferase</keyword>
<organism evidence="17 18">
    <name type="scientific">Desulfosarcina widdelii</name>
    <dbReference type="NCBI Taxonomy" id="947919"/>
    <lineage>
        <taxon>Bacteria</taxon>
        <taxon>Pseudomonadati</taxon>
        <taxon>Thermodesulfobacteriota</taxon>
        <taxon>Desulfobacteria</taxon>
        <taxon>Desulfobacterales</taxon>
        <taxon>Desulfosarcinaceae</taxon>
        <taxon>Desulfosarcina</taxon>
    </lineage>
</organism>
<evidence type="ECO:0000313" key="17">
    <source>
        <dbReference type="EMBL" id="BBO72833.1"/>
    </source>
</evidence>
<keyword evidence="10 15" id="KW-0274">FAD</keyword>
<dbReference type="Gene3D" id="3.40.50.620">
    <property type="entry name" value="HUPs"/>
    <property type="match status" value="1"/>
</dbReference>
<dbReference type="NCBIfam" id="NF004162">
    <property type="entry name" value="PRK05627.1-5"/>
    <property type="match status" value="1"/>
</dbReference>
<evidence type="ECO:0000256" key="2">
    <source>
        <dbReference type="ARBA" id="ARBA00004726"/>
    </source>
</evidence>
<dbReference type="InterPro" id="IPR023465">
    <property type="entry name" value="Riboflavin_kinase_dom_sf"/>
</dbReference>
<dbReference type="GO" id="GO:0008531">
    <property type="term" value="F:riboflavin kinase activity"/>
    <property type="evidence" value="ECO:0007669"/>
    <property type="project" value="UniProtKB-UniRule"/>
</dbReference>
<dbReference type="PIRSF" id="PIRSF004491">
    <property type="entry name" value="FAD_Synth"/>
    <property type="match status" value="1"/>
</dbReference>
<sequence length="315" mass="35184">MQIIQDIETIKEPFKSAVITIGNFDGVHIGHQALFHEVIERAEAMDGTAIAMTFDPHPIRVIKRNGNPPLITLYEQKAELIEKAGIDVLICIPFTMDFAALSARTFVEEILVKRIGMKAIVVGQDYTFGNRREGNVELLKQYAAEMGFEVIVAEWIQSTNADSDRISSTAIRELVMEGDMEKAGKMLGRNYQIRGTVARGRDRGGKLLGIPTANINLQDELCPKAGVYAVIVNYNGRRYPGVANIGYSPTFDDNVFTVEAHILGFKKDIYGEKIMVNFVQRLRGEIKFSGIDELIEQIDRDIAKAREILAPHLKT</sequence>
<dbReference type="GO" id="GO:0006747">
    <property type="term" value="P:FAD biosynthetic process"/>
    <property type="evidence" value="ECO:0007669"/>
    <property type="project" value="UniProtKB-UniRule"/>
</dbReference>
<dbReference type="SUPFAM" id="SSF52374">
    <property type="entry name" value="Nucleotidylyl transferase"/>
    <property type="match status" value="1"/>
</dbReference>
<dbReference type="OrthoDB" id="9803667at2"/>
<evidence type="ECO:0000256" key="3">
    <source>
        <dbReference type="ARBA" id="ARBA00005201"/>
    </source>
</evidence>
<dbReference type="SUPFAM" id="SSF82114">
    <property type="entry name" value="Riboflavin kinase-like"/>
    <property type="match status" value="1"/>
</dbReference>
<evidence type="ECO:0000256" key="13">
    <source>
        <dbReference type="ARBA" id="ARBA00047880"/>
    </source>
</evidence>
<keyword evidence="8 15" id="KW-0547">Nucleotide-binding</keyword>
<evidence type="ECO:0000256" key="12">
    <source>
        <dbReference type="ARBA" id="ARBA00023268"/>
    </source>
</evidence>
<name>A0A5K7YY47_9BACT</name>
<dbReference type="CDD" id="cd02064">
    <property type="entry name" value="FAD_synthetase_N"/>
    <property type="match status" value="1"/>
</dbReference>
<comment type="similarity">
    <text evidence="15">Belongs to the ribF family.</text>
</comment>
<reference evidence="17 18" key="1">
    <citation type="submission" date="2019-11" db="EMBL/GenBank/DDBJ databases">
        <title>Comparative genomics of hydrocarbon-degrading Desulfosarcina strains.</title>
        <authorList>
            <person name="Watanabe M."/>
            <person name="Kojima H."/>
            <person name="Fukui M."/>
        </authorList>
    </citation>
    <scope>NUCLEOTIDE SEQUENCE [LARGE SCALE GENOMIC DNA]</scope>
    <source>
        <strain evidence="17 18">PP31</strain>
    </source>
</reference>
<evidence type="ECO:0000256" key="8">
    <source>
        <dbReference type="ARBA" id="ARBA00022741"/>
    </source>
</evidence>
<comment type="function">
    <text evidence="1">Catalyzes the phosphorylation of riboflavin to FMN followed by the adenylation of FMN to FAD.</text>
</comment>
<accession>A0A5K7YY47</accession>
<dbReference type="KEGG" id="dwd:DSCW_02500"/>
<keyword evidence="4 15" id="KW-0285">Flavoprotein</keyword>
<dbReference type="Pfam" id="PF06574">
    <property type="entry name" value="FAD_syn"/>
    <property type="match status" value="1"/>
</dbReference>
<dbReference type="PANTHER" id="PTHR22749:SF6">
    <property type="entry name" value="RIBOFLAVIN KINASE"/>
    <property type="match status" value="1"/>
</dbReference>
<evidence type="ECO:0000256" key="5">
    <source>
        <dbReference type="ARBA" id="ARBA00022643"/>
    </source>
</evidence>
<keyword evidence="7 15" id="KW-0548">Nucleotidyltransferase</keyword>
<dbReference type="UniPathway" id="UPA00276">
    <property type="reaction ID" value="UER00406"/>
</dbReference>
<dbReference type="GO" id="GO:0009398">
    <property type="term" value="P:FMN biosynthetic process"/>
    <property type="evidence" value="ECO:0007669"/>
    <property type="project" value="UniProtKB-UniRule"/>
</dbReference>
<evidence type="ECO:0000256" key="9">
    <source>
        <dbReference type="ARBA" id="ARBA00022777"/>
    </source>
</evidence>
<dbReference type="FunFam" id="3.40.50.620:FF:000021">
    <property type="entry name" value="Riboflavin biosynthesis protein"/>
    <property type="match status" value="1"/>
</dbReference>
<evidence type="ECO:0000313" key="18">
    <source>
        <dbReference type="Proteomes" id="UP000427769"/>
    </source>
</evidence>
<proteinExistence type="inferred from homology"/>
<dbReference type="AlphaFoldDB" id="A0A5K7YY47"/>
<dbReference type="GO" id="GO:0003919">
    <property type="term" value="F:FMN adenylyltransferase activity"/>
    <property type="evidence" value="ECO:0007669"/>
    <property type="project" value="UniProtKB-UniRule"/>
</dbReference>
<evidence type="ECO:0000256" key="11">
    <source>
        <dbReference type="ARBA" id="ARBA00022840"/>
    </source>
</evidence>
<evidence type="ECO:0000256" key="7">
    <source>
        <dbReference type="ARBA" id="ARBA00022695"/>
    </source>
</evidence>
<evidence type="ECO:0000259" key="16">
    <source>
        <dbReference type="SMART" id="SM00904"/>
    </source>
</evidence>
<comment type="pathway">
    <text evidence="3 15">Cofactor biosynthesis; FMN biosynthesis; FMN from riboflavin (ATP route): step 1/1.</text>
</comment>
<dbReference type="PANTHER" id="PTHR22749">
    <property type="entry name" value="RIBOFLAVIN KINASE/FMN ADENYLYLTRANSFERASE"/>
    <property type="match status" value="1"/>
</dbReference>
<comment type="catalytic activity">
    <reaction evidence="13 15">
        <text>riboflavin + ATP = FMN + ADP + H(+)</text>
        <dbReference type="Rhea" id="RHEA:14357"/>
        <dbReference type="ChEBI" id="CHEBI:15378"/>
        <dbReference type="ChEBI" id="CHEBI:30616"/>
        <dbReference type="ChEBI" id="CHEBI:57986"/>
        <dbReference type="ChEBI" id="CHEBI:58210"/>
        <dbReference type="ChEBI" id="CHEBI:456216"/>
        <dbReference type="EC" id="2.7.1.26"/>
    </reaction>
</comment>
<dbReference type="GO" id="GO:0005524">
    <property type="term" value="F:ATP binding"/>
    <property type="evidence" value="ECO:0007669"/>
    <property type="project" value="UniProtKB-UniRule"/>
</dbReference>
<dbReference type="GO" id="GO:0009231">
    <property type="term" value="P:riboflavin biosynthetic process"/>
    <property type="evidence" value="ECO:0007669"/>
    <property type="project" value="InterPro"/>
</dbReference>
<evidence type="ECO:0000256" key="6">
    <source>
        <dbReference type="ARBA" id="ARBA00022679"/>
    </source>
</evidence>
<protein>
    <recommendedName>
        <fullName evidence="15">Riboflavin biosynthesis protein</fullName>
    </recommendedName>
    <domain>
        <recommendedName>
            <fullName evidence="15">Riboflavin kinase</fullName>
            <ecNumber evidence="15">2.7.1.26</ecNumber>
        </recommendedName>
        <alternativeName>
            <fullName evidence="15">Flavokinase</fullName>
        </alternativeName>
    </domain>
    <domain>
        <recommendedName>
            <fullName evidence="15">FMN adenylyltransferase</fullName>
            <ecNumber evidence="15">2.7.7.2</ecNumber>
        </recommendedName>
        <alternativeName>
            <fullName evidence="15">FAD pyrophosphorylase</fullName>
        </alternativeName>
        <alternativeName>
            <fullName evidence="15">FAD synthase</fullName>
        </alternativeName>
    </domain>
</protein>
<dbReference type="FunFam" id="2.40.30.30:FF:000003">
    <property type="entry name" value="Riboflavin biosynthesis protein"/>
    <property type="match status" value="1"/>
</dbReference>
<keyword evidence="11 15" id="KW-0067">ATP-binding</keyword>
<keyword evidence="12" id="KW-0511">Multifunctional enzyme</keyword>
<dbReference type="Proteomes" id="UP000427769">
    <property type="component" value="Chromosome"/>
</dbReference>
<dbReference type="InterPro" id="IPR015865">
    <property type="entry name" value="Riboflavin_kinase_bac/euk"/>
</dbReference>
<dbReference type="InterPro" id="IPR015864">
    <property type="entry name" value="FAD_synthase"/>
</dbReference>
<comment type="catalytic activity">
    <reaction evidence="14 15">
        <text>FMN + ATP + H(+) = FAD + diphosphate</text>
        <dbReference type="Rhea" id="RHEA:17237"/>
        <dbReference type="ChEBI" id="CHEBI:15378"/>
        <dbReference type="ChEBI" id="CHEBI:30616"/>
        <dbReference type="ChEBI" id="CHEBI:33019"/>
        <dbReference type="ChEBI" id="CHEBI:57692"/>
        <dbReference type="ChEBI" id="CHEBI:58210"/>
        <dbReference type="EC" id="2.7.7.2"/>
    </reaction>
</comment>
<dbReference type="InterPro" id="IPR023468">
    <property type="entry name" value="Riboflavin_kinase"/>
</dbReference>
<dbReference type="RefSeq" id="WP_155302003.1">
    <property type="nucleotide sequence ID" value="NZ_AP021875.1"/>
</dbReference>
<keyword evidence="5 15" id="KW-0288">FMN</keyword>
<keyword evidence="9 15" id="KW-0418">Kinase</keyword>
<feature type="domain" description="Riboflavin kinase" evidence="16">
    <location>
        <begin position="186"/>
        <end position="310"/>
    </location>
</feature>
<comment type="pathway">
    <text evidence="2 15">Cofactor biosynthesis; FAD biosynthesis; FAD from FMN: step 1/1.</text>
</comment>
<evidence type="ECO:0000256" key="15">
    <source>
        <dbReference type="PIRNR" id="PIRNR004491"/>
    </source>
</evidence>
<dbReference type="Gene3D" id="2.40.30.30">
    <property type="entry name" value="Riboflavin kinase-like"/>
    <property type="match status" value="1"/>
</dbReference>
<gene>
    <name evidence="17" type="primary">ribF</name>
    <name evidence="17" type="ORF">DSCW_02500</name>
</gene>
<dbReference type="NCBIfam" id="TIGR00083">
    <property type="entry name" value="ribF"/>
    <property type="match status" value="1"/>
</dbReference>
<dbReference type="UniPathway" id="UPA00277">
    <property type="reaction ID" value="UER00407"/>
</dbReference>
<evidence type="ECO:0000256" key="4">
    <source>
        <dbReference type="ARBA" id="ARBA00022630"/>
    </source>
</evidence>
<dbReference type="EC" id="2.7.1.26" evidence="15"/>
<evidence type="ECO:0000256" key="1">
    <source>
        <dbReference type="ARBA" id="ARBA00002121"/>
    </source>
</evidence>
<evidence type="ECO:0000256" key="10">
    <source>
        <dbReference type="ARBA" id="ARBA00022827"/>
    </source>
</evidence>
<dbReference type="InterPro" id="IPR002606">
    <property type="entry name" value="Riboflavin_kinase_bac"/>
</dbReference>
<dbReference type="InterPro" id="IPR014729">
    <property type="entry name" value="Rossmann-like_a/b/a_fold"/>
</dbReference>
<evidence type="ECO:0000256" key="14">
    <source>
        <dbReference type="ARBA" id="ARBA00049494"/>
    </source>
</evidence>
<dbReference type="NCBIfam" id="NF004160">
    <property type="entry name" value="PRK05627.1-3"/>
    <property type="match status" value="1"/>
</dbReference>
<keyword evidence="18" id="KW-1185">Reference proteome</keyword>